<comment type="caution">
    <text evidence="2">The sequence shown here is derived from an EMBL/GenBank/DDBJ whole genome shotgun (WGS) entry which is preliminary data.</text>
</comment>
<dbReference type="InterPro" id="IPR027417">
    <property type="entry name" value="P-loop_NTPase"/>
</dbReference>
<protein>
    <recommendedName>
        <fullName evidence="1">Tr-type G domain-containing protein</fullName>
    </recommendedName>
</protein>
<organism evidence="2 3">
    <name type="scientific">Plutella xylostella</name>
    <name type="common">Diamondback moth</name>
    <name type="synonym">Plutella maculipennis</name>
    <dbReference type="NCBI Taxonomy" id="51655"/>
    <lineage>
        <taxon>Eukaryota</taxon>
        <taxon>Metazoa</taxon>
        <taxon>Ecdysozoa</taxon>
        <taxon>Arthropoda</taxon>
        <taxon>Hexapoda</taxon>
        <taxon>Insecta</taxon>
        <taxon>Pterygota</taxon>
        <taxon>Neoptera</taxon>
        <taxon>Endopterygota</taxon>
        <taxon>Lepidoptera</taxon>
        <taxon>Glossata</taxon>
        <taxon>Ditrysia</taxon>
        <taxon>Yponomeutoidea</taxon>
        <taxon>Plutellidae</taxon>
        <taxon>Plutella</taxon>
    </lineage>
</organism>
<dbReference type="Proteomes" id="UP000823941">
    <property type="component" value="Chromosome 11"/>
</dbReference>
<dbReference type="PANTHER" id="PTHR43721:SF3">
    <property type="entry name" value="GTP-BINDING PROTEIN 2"/>
    <property type="match status" value="1"/>
</dbReference>
<evidence type="ECO:0000313" key="3">
    <source>
        <dbReference type="Proteomes" id="UP000823941"/>
    </source>
</evidence>
<dbReference type="SUPFAM" id="SSF52540">
    <property type="entry name" value="P-loop containing nucleoside triphosphate hydrolases"/>
    <property type="match status" value="1"/>
</dbReference>
<proteinExistence type="predicted"/>
<name>A0ABQ7QNS2_PLUXY</name>
<feature type="domain" description="Tr-type G" evidence="1">
    <location>
        <begin position="32"/>
        <end position="205"/>
    </location>
</feature>
<dbReference type="Gene3D" id="3.40.50.300">
    <property type="entry name" value="P-loop containing nucleotide triphosphate hydrolases"/>
    <property type="match status" value="1"/>
</dbReference>
<gene>
    <name evidence="2" type="ORF">JYU34_008119</name>
</gene>
<dbReference type="Pfam" id="PF00009">
    <property type="entry name" value="GTP_EFTU"/>
    <property type="match status" value="1"/>
</dbReference>
<dbReference type="PROSITE" id="PS51722">
    <property type="entry name" value="G_TR_2"/>
    <property type="match status" value="1"/>
</dbReference>
<evidence type="ECO:0000313" key="2">
    <source>
        <dbReference type="EMBL" id="KAG7306694.1"/>
    </source>
</evidence>
<evidence type="ECO:0000259" key="1">
    <source>
        <dbReference type="PROSITE" id="PS51722"/>
    </source>
</evidence>
<dbReference type="InterPro" id="IPR000795">
    <property type="entry name" value="T_Tr_GTP-bd_dom"/>
</dbReference>
<reference evidence="2 3" key="1">
    <citation type="submission" date="2021-06" db="EMBL/GenBank/DDBJ databases">
        <title>A haploid diamondback moth (Plutella xylostella L.) genome assembly resolves 31 chromosomes and identifies a diamide resistance mutation.</title>
        <authorList>
            <person name="Ward C.M."/>
            <person name="Perry K.D."/>
            <person name="Baker G."/>
            <person name="Powis K."/>
            <person name="Heckel D.G."/>
            <person name="Baxter S.W."/>
        </authorList>
    </citation>
    <scope>NUCLEOTIDE SEQUENCE [LARGE SCALE GENOMIC DNA]</scope>
    <source>
        <strain evidence="2 3">LV</strain>
        <tissue evidence="2">Single pupa</tissue>
    </source>
</reference>
<sequence>MAAALRASVTHVTARRVTSDRATVELADTQQSVELRLAVMGANEAGKSTLIGVLTQGELDNGRGSARLNMFRHVHEVRSGRTSSLSHEILGFDAQGNVVNYGCSQLMTAERIGERSSKLVSLLDLAGHSKYQRTTVRGLTGYCPHYAALIVSASAGITPVTEEHTALLLALELPFFIVVNKCDQRDPGRLLPALRAGLKHAHKVA</sequence>
<dbReference type="PANTHER" id="PTHR43721">
    <property type="entry name" value="ELONGATION FACTOR TU-RELATED"/>
    <property type="match status" value="1"/>
</dbReference>
<dbReference type="EMBL" id="JAHIBW010000011">
    <property type="protein sequence ID" value="KAG7306694.1"/>
    <property type="molecule type" value="Genomic_DNA"/>
</dbReference>
<keyword evidence="3" id="KW-1185">Reference proteome</keyword>
<dbReference type="InterPro" id="IPR050055">
    <property type="entry name" value="EF-Tu_GTPase"/>
</dbReference>
<accession>A0ABQ7QNS2</accession>